<accession>A0ABS4F1R3</accession>
<keyword evidence="3" id="KW-1185">Reference proteome</keyword>
<evidence type="ECO:0000313" key="2">
    <source>
        <dbReference type="EMBL" id="MBP1890194.1"/>
    </source>
</evidence>
<dbReference type="EMBL" id="JAGGJZ010000005">
    <property type="protein sequence ID" value="MBP1890194.1"/>
    <property type="molecule type" value="Genomic_DNA"/>
</dbReference>
<keyword evidence="1" id="KW-1133">Transmembrane helix</keyword>
<dbReference type="Proteomes" id="UP000783390">
    <property type="component" value="Unassembled WGS sequence"/>
</dbReference>
<reference evidence="2 3" key="1">
    <citation type="submission" date="2021-03" db="EMBL/GenBank/DDBJ databases">
        <title>Genomic Encyclopedia of Type Strains, Phase IV (KMG-IV): sequencing the most valuable type-strain genomes for metagenomic binning, comparative biology and taxonomic classification.</title>
        <authorList>
            <person name="Goeker M."/>
        </authorList>
    </citation>
    <scope>NUCLEOTIDE SEQUENCE [LARGE SCALE GENOMIC DNA]</scope>
    <source>
        <strain evidence="2 3">DSM 3984</strain>
    </source>
</reference>
<dbReference type="InterPro" id="IPR002816">
    <property type="entry name" value="TraB/PrgY/GumN_fam"/>
</dbReference>
<dbReference type="PANTHER" id="PTHR40590:SF1">
    <property type="entry name" value="CYTOPLASMIC PROTEIN"/>
    <property type="match status" value="1"/>
</dbReference>
<gene>
    <name evidence="2" type="ORF">J2Z53_001784</name>
</gene>
<feature type="transmembrane region" description="Helical" evidence="1">
    <location>
        <begin position="6"/>
        <end position="27"/>
    </location>
</feature>
<evidence type="ECO:0000313" key="3">
    <source>
        <dbReference type="Proteomes" id="UP000783390"/>
    </source>
</evidence>
<organism evidence="2 3">
    <name type="scientific">Clostridium moniliforme</name>
    <dbReference type="NCBI Taxonomy" id="39489"/>
    <lineage>
        <taxon>Bacteria</taxon>
        <taxon>Bacillati</taxon>
        <taxon>Bacillota</taxon>
        <taxon>Clostridia</taxon>
        <taxon>Eubacteriales</taxon>
        <taxon>Clostridiaceae</taxon>
        <taxon>Clostridium</taxon>
    </lineage>
</organism>
<keyword evidence="1" id="KW-0812">Transmembrane</keyword>
<comment type="caution">
    <text evidence="2">The sequence shown here is derived from an EMBL/GenBank/DDBJ whole genome shotgun (WGS) entry which is preliminary data.</text>
</comment>
<dbReference type="CDD" id="cd14789">
    <property type="entry name" value="Tiki"/>
    <property type="match status" value="1"/>
</dbReference>
<dbReference type="PANTHER" id="PTHR40590">
    <property type="entry name" value="CYTOPLASMIC PROTEIN-RELATED"/>
    <property type="match status" value="1"/>
</dbReference>
<proteinExistence type="predicted"/>
<evidence type="ECO:0000256" key="1">
    <source>
        <dbReference type="SAM" id="Phobius"/>
    </source>
</evidence>
<name>A0ABS4F1R3_9CLOT</name>
<keyword evidence="1" id="KW-0472">Membrane</keyword>
<dbReference type="InterPro" id="IPR047111">
    <property type="entry name" value="YbaP-like"/>
</dbReference>
<protein>
    <submittedName>
        <fullName evidence="2">Uncharacterized protein YbaP (TraB family)</fullName>
    </submittedName>
</protein>
<sequence length="306" mass="35228">MFSKKYKIVTSLILVLGIVFIFAVIGYEKNYSNSSKVEAKGFQWEVKKDNKTMYLIGTMHPINNDYEYFNKTIKEILRNTDVLAVEINPSEDELLKINVEGTYSGGKSIEDELNKKQIKNLKSICKEVNCDYEKIRVLKPYLVVNNLQSILYERAGLAMETFDDMLIKNSLKKNKRVVELETIGFQVNLLNKVNGIDALKVNLDLHKDGKFIENGKDIINYSKELMNGYSKGDSKVMEEAIKFQKQNKKEYNLMIKDRNINMVKKMEGFFNENGVYAIAVGSLHFFGEDGIVNIMKNKGYEVTRIE</sequence>
<dbReference type="RefSeq" id="WP_209797122.1">
    <property type="nucleotide sequence ID" value="NZ_JAGGJZ010000005.1"/>
</dbReference>
<dbReference type="Pfam" id="PF01963">
    <property type="entry name" value="TraB_PrgY_gumN"/>
    <property type="match status" value="1"/>
</dbReference>